<evidence type="ECO:0000256" key="4">
    <source>
        <dbReference type="ARBA" id="ARBA00023002"/>
    </source>
</evidence>
<evidence type="ECO:0000313" key="10">
    <source>
        <dbReference type="Proteomes" id="UP000225706"/>
    </source>
</evidence>
<dbReference type="InterPro" id="IPR039261">
    <property type="entry name" value="FNR_nucleotide-bd"/>
</dbReference>
<evidence type="ECO:0000256" key="6">
    <source>
        <dbReference type="ARBA" id="ARBA00040516"/>
    </source>
</evidence>
<keyword evidence="3" id="KW-0274">FAD</keyword>
<gene>
    <name evidence="9" type="primary">oxnad1</name>
    <name evidence="9" type="ORF">AWC38_SpisGene25814</name>
</gene>
<dbReference type="Proteomes" id="UP000225706">
    <property type="component" value="Unassembled WGS sequence"/>
</dbReference>
<dbReference type="SUPFAM" id="SSF63380">
    <property type="entry name" value="Riboflavin synthase domain-like"/>
    <property type="match status" value="1"/>
</dbReference>
<comment type="caution">
    <text evidence="9">The sequence shown here is derived from an EMBL/GenBank/DDBJ whole genome shotgun (WGS) entry which is preliminary data.</text>
</comment>
<feature type="region of interest" description="Disordered" evidence="7">
    <location>
        <begin position="54"/>
        <end position="76"/>
    </location>
</feature>
<dbReference type="Pfam" id="PF00175">
    <property type="entry name" value="NAD_binding_1"/>
    <property type="match status" value="1"/>
</dbReference>
<dbReference type="InterPro" id="IPR001433">
    <property type="entry name" value="OxRdtase_FAD/NAD-bd"/>
</dbReference>
<name>A0A2B4SBK5_STYPI</name>
<dbReference type="GO" id="GO:0016491">
    <property type="term" value="F:oxidoreductase activity"/>
    <property type="evidence" value="ECO:0007669"/>
    <property type="project" value="UniProtKB-KW"/>
</dbReference>
<evidence type="ECO:0000256" key="2">
    <source>
        <dbReference type="ARBA" id="ARBA00022630"/>
    </source>
</evidence>
<dbReference type="PRINTS" id="PR00406">
    <property type="entry name" value="CYTB5RDTASE"/>
</dbReference>
<dbReference type="OrthoDB" id="436496at2759"/>
<dbReference type="Gene3D" id="2.40.30.10">
    <property type="entry name" value="Translation factors"/>
    <property type="match status" value="1"/>
</dbReference>
<evidence type="ECO:0000256" key="1">
    <source>
        <dbReference type="ARBA" id="ARBA00001974"/>
    </source>
</evidence>
<feature type="domain" description="FAD-binding FR-type" evidence="8">
    <location>
        <begin position="80"/>
        <end position="189"/>
    </location>
</feature>
<dbReference type="PROSITE" id="PS51384">
    <property type="entry name" value="FAD_FR"/>
    <property type="match status" value="1"/>
</dbReference>
<evidence type="ECO:0000259" key="8">
    <source>
        <dbReference type="PROSITE" id="PS51384"/>
    </source>
</evidence>
<dbReference type="InterPro" id="IPR052128">
    <property type="entry name" value="Oxidoreductase_NAD-binding"/>
</dbReference>
<dbReference type="CDD" id="cd00322">
    <property type="entry name" value="FNR_like"/>
    <property type="match status" value="1"/>
</dbReference>
<dbReference type="SUPFAM" id="SSF52343">
    <property type="entry name" value="Ferredoxin reductase-like, C-terminal NADP-linked domain"/>
    <property type="match status" value="1"/>
</dbReference>
<dbReference type="EMBL" id="LSMT01000118">
    <property type="protein sequence ID" value="PFX26746.1"/>
    <property type="molecule type" value="Genomic_DNA"/>
</dbReference>
<evidence type="ECO:0000256" key="7">
    <source>
        <dbReference type="SAM" id="MobiDB-lite"/>
    </source>
</evidence>
<dbReference type="PANTHER" id="PTHR46505">
    <property type="entry name" value="OXIDOREDUCTASE NAD-BINDING DOMAIN-CONTAINING PROTEIN 1"/>
    <property type="match status" value="1"/>
</dbReference>
<evidence type="ECO:0000313" key="9">
    <source>
        <dbReference type="EMBL" id="PFX26746.1"/>
    </source>
</evidence>
<dbReference type="InterPro" id="IPR001709">
    <property type="entry name" value="Flavoprot_Pyr_Nucl_cyt_Rdtase"/>
</dbReference>
<feature type="compositionally biased region" description="Polar residues" evidence="7">
    <location>
        <begin position="58"/>
        <end position="68"/>
    </location>
</feature>
<protein>
    <recommendedName>
        <fullName evidence="6">Oxidoreductase NAD-binding domain-containing protein 1</fullName>
    </recommendedName>
</protein>
<dbReference type="GO" id="GO:0005739">
    <property type="term" value="C:mitochondrion"/>
    <property type="evidence" value="ECO:0007669"/>
    <property type="project" value="TreeGrafter"/>
</dbReference>
<dbReference type="InterPro" id="IPR017927">
    <property type="entry name" value="FAD-bd_FR_type"/>
</dbReference>
<dbReference type="Gene3D" id="3.40.50.80">
    <property type="entry name" value="Nucleotide-binding domain of ferredoxin-NADP reductase (FNR) module"/>
    <property type="match status" value="1"/>
</dbReference>
<comment type="cofactor">
    <cofactor evidence="1">
        <name>FAD</name>
        <dbReference type="ChEBI" id="CHEBI:57692"/>
    </cofactor>
</comment>
<keyword evidence="5" id="KW-0520">NAD</keyword>
<sequence length="331" mass="37383">MLHYMAFLRNTAAFGCFWSCSHYFLNRGRPFPRALVIALDSLFKTTSGGPYSHRLMSGHTNGAESSSSHLERTEHSPRHEFLVQGTVTEMTQLSKTVKGLSLEVKDSRFAFKSGQWVDFFIPGVPTVGGFTICSSPRLLKEKRSIDLAVKYSEHPPALWVCTKCQVGSKVLMKVGGEFYFDPNPEGPSPDLLLIGGGVGINPLYSIVQHVADISSDTPPQYNGKTVLLFSAKNHDELLYKENFLEISRKYPSILSKFFVTEPETDPQTNLNSAQCERGRIDESRIQEALSSLDRRRLICYICGPPPMIQRMSEILYKMDIEESSIHFEKWW</sequence>
<proteinExistence type="predicted"/>
<accession>A0A2B4SBK5</accession>
<dbReference type="InterPro" id="IPR017938">
    <property type="entry name" value="Riboflavin_synthase-like_b-brl"/>
</dbReference>
<dbReference type="PANTHER" id="PTHR46505:SF1">
    <property type="entry name" value="OXIDOREDUCTASE NAD-BINDING DOMAIN-CONTAINING PROTEIN 1"/>
    <property type="match status" value="1"/>
</dbReference>
<organism evidence="9 10">
    <name type="scientific">Stylophora pistillata</name>
    <name type="common">Smooth cauliflower coral</name>
    <dbReference type="NCBI Taxonomy" id="50429"/>
    <lineage>
        <taxon>Eukaryota</taxon>
        <taxon>Metazoa</taxon>
        <taxon>Cnidaria</taxon>
        <taxon>Anthozoa</taxon>
        <taxon>Hexacorallia</taxon>
        <taxon>Scleractinia</taxon>
        <taxon>Astrocoeniina</taxon>
        <taxon>Pocilloporidae</taxon>
        <taxon>Stylophora</taxon>
    </lineage>
</organism>
<reference evidence="10" key="1">
    <citation type="journal article" date="2017" name="bioRxiv">
        <title>Comparative analysis of the genomes of Stylophora pistillata and Acropora digitifera provides evidence for extensive differences between species of corals.</title>
        <authorList>
            <person name="Voolstra C.R."/>
            <person name="Li Y."/>
            <person name="Liew Y.J."/>
            <person name="Baumgarten S."/>
            <person name="Zoccola D."/>
            <person name="Flot J.-F."/>
            <person name="Tambutte S."/>
            <person name="Allemand D."/>
            <person name="Aranda M."/>
        </authorList>
    </citation>
    <scope>NUCLEOTIDE SEQUENCE [LARGE SCALE GENOMIC DNA]</scope>
</reference>
<keyword evidence="10" id="KW-1185">Reference proteome</keyword>
<dbReference type="AlphaFoldDB" id="A0A2B4SBK5"/>
<dbReference type="PRINTS" id="PR00371">
    <property type="entry name" value="FPNCR"/>
</dbReference>
<keyword evidence="4" id="KW-0560">Oxidoreductase</keyword>
<evidence type="ECO:0000256" key="5">
    <source>
        <dbReference type="ARBA" id="ARBA00023027"/>
    </source>
</evidence>
<dbReference type="STRING" id="50429.A0A2B4SBK5"/>
<evidence type="ECO:0000256" key="3">
    <source>
        <dbReference type="ARBA" id="ARBA00022827"/>
    </source>
</evidence>
<keyword evidence="2" id="KW-0285">Flavoprotein</keyword>